<dbReference type="InterPro" id="IPR024361">
    <property type="entry name" value="BACON"/>
</dbReference>
<evidence type="ECO:0000256" key="1">
    <source>
        <dbReference type="ARBA" id="ARBA00022729"/>
    </source>
</evidence>
<keyword evidence="2 4" id="KW-0378">Hydrolase</keyword>
<evidence type="ECO:0000313" key="9">
    <source>
        <dbReference type="Proteomes" id="UP001610063"/>
    </source>
</evidence>
<dbReference type="CDD" id="cd14948">
    <property type="entry name" value="BACON"/>
    <property type="match status" value="1"/>
</dbReference>
<name>A0ABW7NDZ0_9BACT</name>
<feature type="region of interest" description="Disordered" evidence="5">
    <location>
        <begin position="118"/>
        <end position="142"/>
    </location>
</feature>
<organism evidence="8 9">
    <name type="scientific">Marinoscillum luteum</name>
    <dbReference type="NCBI Taxonomy" id="861051"/>
    <lineage>
        <taxon>Bacteria</taxon>
        <taxon>Pseudomonadati</taxon>
        <taxon>Bacteroidota</taxon>
        <taxon>Cytophagia</taxon>
        <taxon>Cytophagales</taxon>
        <taxon>Reichenbachiellaceae</taxon>
        <taxon>Marinoscillum</taxon>
    </lineage>
</organism>
<dbReference type="Pfam" id="PF13004">
    <property type="entry name" value="BACON"/>
    <property type="match status" value="1"/>
</dbReference>
<keyword evidence="3 4" id="KW-0326">Glycosidase</keyword>
<dbReference type="Gene3D" id="2.60.40.10">
    <property type="entry name" value="Immunoglobulins"/>
    <property type="match status" value="1"/>
</dbReference>
<dbReference type="InterPro" id="IPR017853">
    <property type="entry name" value="GH"/>
</dbReference>
<dbReference type="RefSeq" id="WP_395418944.1">
    <property type="nucleotide sequence ID" value="NZ_JBIPKE010000020.1"/>
</dbReference>
<evidence type="ECO:0000256" key="4">
    <source>
        <dbReference type="RuleBase" id="RU361153"/>
    </source>
</evidence>
<reference evidence="8 9" key="1">
    <citation type="journal article" date="2013" name="Int. J. Syst. Evol. Microbiol.">
        <title>Marinoscillum luteum sp. nov., isolated from marine sediment.</title>
        <authorList>
            <person name="Cha I.T."/>
            <person name="Park S.J."/>
            <person name="Kim S.J."/>
            <person name="Kim J.G."/>
            <person name="Jung M.Y."/>
            <person name="Shin K.S."/>
            <person name="Kwon K.K."/>
            <person name="Yang S.H."/>
            <person name="Seo Y.S."/>
            <person name="Rhee S.K."/>
        </authorList>
    </citation>
    <scope>NUCLEOTIDE SEQUENCE [LARGE SCALE GENOMIC DNA]</scope>
    <source>
        <strain evidence="8 9">KCTC 23939</strain>
    </source>
</reference>
<dbReference type="InterPro" id="IPR013783">
    <property type="entry name" value="Ig-like_fold"/>
</dbReference>
<evidence type="ECO:0000259" key="6">
    <source>
        <dbReference type="Pfam" id="PF00150"/>
    </source>
</evidence>
<evidence type="ECO:0000313" key="8">
    <source>
        <dbReference type="EMBL" id="MFH6985506.1"/>
    </source>
</evidence>
<evidence type="ECO:0000256" key="2">
    <source>
        <dbReference type="ARBA" id="ARBA00022801"/>
    </source>
</evidence>
<gene>
    <name evidence="8" type="ORF">ACHKAR_18790</name>
</gene>
<feature type="domain" description="BACON" evidence="7">
    <location>
        <begin position="69"/>
        <end position="120"/>
    </location>
</feature>
<dbReference type="InterPro" id="IPR001547">
    <property type="entry name" value="Glyco_hydro_5"/>
</dbReference>
<feature type="compositionally biased region" description="Acidic residues" evidence="5">
    <location>
        <begin position="127"/>
        <end position="139"/>
    </location>
</feature>
<evidence type="ECO:0000259" key="7">
    <source>
        <dbReference type="Pfam" id="PF13004"/>
    </source>
</evidence>
<dbReference type="InterPro" id="IPR050386">
    <property type="entry name" value="Glycosyl_hydrolase_5"/>
</dbReference>
<proteinExistence type="inferred from homology"/>
<keyword evidence="1" id="KW-0732">Signal</keyword>
<evidence type="ECO:0000256" key="5">
    <source>
        <dbReference type="SAM" id="MobiDB-lite"/>
    </source>
</evidence>
<feature type="domain" description="Glycoside hydrolase family 5" evidence="6">
    <location>
        <begin position="174"/>
        <end position="474"/>
    </location>
</feature>
<dbReference type="Gene3D" id="3.20.20.80">
    <property type="entry name" value="Glycosidases"/>
    <property type="match status" value="1"/>
</dbReference>
<evidence type="ECO:0000256" key="3">
    <source>
        <dbReference type="ARBA" id="ARBA00023295"/>
    </source>
</evidence>
<comment type="caution">
    <text evidence="8">The sequence shown here is derived from an EMBL/GenBank/DDBJ whole genome shotgun (WGS) entry which is preliminary data.</text>
</comment>
<dbReference type="Proteomes" id="UP001610063">
    <property type="component" value="Unassembled WGS sequence"/>
</dbReference>
<dbReference type="PANTHER" id="PTHR31297">
    <property type="entry name" value="GLUCAN ENDO-1,6-BETA-GLUCOSIDASE B"/>
    <property type="match status" value="1"/>
</dbReference>
<dbReference type="Pfam" id="PF00150">
    <property type="entry name" value="Cellulase"/>
    <property type="match status" value="1"/>
</dbReference>
<dbReference type="PANTHER" id="PTHR31297:SF17">
    <property type="entry name" value="ENDOGLUCANASE"/>
    <property type="match status" value="1"/>
</dbReference>
<sequence length="503" mass="56260">MIDVFRYLLLTVKVLLLLQFSACAEKGDPKPDEGEVHLSVDKSSLAFGSDGGVEEINISSNAIWKLEYPSGTWVRASLQSTKGDATVKITVDKNETTEQRQLDFKLSAQEAESITISVTQQAGEETTTSEEPELADFVDPDNSGMRNMTSLELSQEMGLGWNLGNSMEAISANNGELSGGETSWGNPVVTKALIDAVKAAGFNTIRIPVSWSHKMEDAETYHISYEWKLRVEEVVNYALDNEMYVLINIHWDGGWMDSPTYDDQDYINDRIAIMWKQIAKFFRNYDDHLLFAGTNEVHMSGEYGEPSTEYAEVQNSFNQTFVNAVRATGGRNSYRHLVVQTYNTNIGYGVRHFSFPADEIGDRLMVEVHFYDPYQFALEENGSTYLWGAENAGNAAHSGWGDQDWIDEAFGDVKTYFVDMGYPVILGEYGAILRTELPNSAYELHIESRNAYLTYVTRAAVSNGMIPVYWDNGYTGNNGFGLFNRNSGEVVYEDALQAIISAN</sequence>
<dbReference type="EMBL" id="JBIPKE010000020">
    <property type="protein sequence ID" value="MFH6985506.1"/>
    <property type="molecule type" value="Genomic_DNA"/>
</dbReference>
<protein>
    <submittedName>
        <fullName evidence="8">Cellulase family glycosylhydrolase</fullName>
    </submittedName>
</protein>
<comment type="similarity">
    <text evidence="4">Belongs to the glycosyl hydrolase 5 (cellulase A) family.</text>
</comment>
<dbReference type="SUPFAM" id="SSF51445">
    <property type="entry name" value="(Trans)glycosidases"/>
    <property type="match status" value="1"/>
</dbReference>
<keyword evidence="9" id="KW-1185">Reference proteome</keyword>
<accession>A0ABW7NDZ0</accession>